<comment type="similarity">
    <text evidence="1">Belongs to the annexin family.</text>
</comment>
<dbReference type="InterPro" id="IPR018502">
    <property type="entry name" value="Annexin_repeat"/>
</dbReference>
<keyword evidence="3" id="KW-0041">Annexin</keyword>
<sequence>MKLGEKANQMFKMILSANPPPENAPVDSLQVENDVAALYKACPGKQARVDEVAFFEIIINRSRTHLDALCKAYRKKYQSLTKVIKSDDFPAGHIKQAMLFIINGAKSKHAMEAGVWRDAKMLEASMVGFGTKDTQLVRRIVRYHWDAPRFEAIKLAYKTKYSKKNEPTSLEERVRGETSQNYGAALLAIVKGV</sequence>
<dbReference type="GO" id="GO:0005544">
    <property type="term" value="F:calcium-dependent phospholipid binding"/>
    <property type="evidence" value="ECO:0007669"/>
    <property type="project" value="InterPro"/>
</dbReference>
<name>A0A9P5PLY4_9AGAR</name>
<dbReference type="GO" id="GO:0005737">
    <property type="term" value="C:cytoplasm"/>
    <property type="evidence" value="ECO:0007669"/>
    <property type="project" value="TreeGrafter"/>
</dbReference>
<dbReference type="Pfam" id="PF00191">
    <property type="entry name" value="Annexin"/>
    <property type="match status" value="2"/>
</dbReference>
<keyword evidence="5" id="KW-1185">Reference proteome</keyword>
<evidence type="ECO:0000256" key="2">
    <source>
        <dbReference type="ARBA" id="ARBA00022737"/>
    </source>
</evidence>
<dbReference type="GO" id="GO:0001786">
    <property type="term" value="F:phosphatidylserine binding"/>
    <property type="evidence" value="ECO:0007669"/>
    <property type="project" value="TreeGrafter"/>
</dbReference>
<comment type="caution">
    <text evidence="4">The sequence shown here is derived from an EMBL/GenBank/DDBJ whole genome shotgun (WGS) entry which is preliminary data.</text>
</comment>
<accession>A0A9P5PLY4</accession>
<dbReference type="GO" id="GO:0005886">
    <property type="term" value="C:plasma membrane"/>
    <property type="evidence" value="ECO:0007669"/>
    <property type="project" value="TreeGrafter"/>
</dbReference>
<dbReference type="Proteomes" id="UP000772434">
    <property type="component" value="Unassembled WGS sequence"/>
</dbReference>
<evidence type="ECO:0000313" key="4">
    <source>
        <dbReference type="EMBL" id="KAF9068181.1"/>
    </source>
</evidence>
<dbReference type="EMBL" id="JADNRY010000064">
    <property type="protein sequence ID" value="KAF9068181.1"/>
    <property type="molecule type" value="Genomic_DNA"/>
</dbReference>
<proteinExistence type="inferred from homology"/>
<dbReference type="PANTHER" id="PTHR10502:SF102">
    <property type="entry name" value="ANNEXIN B11"/>
    <property type="match status" value="1"/>
</dbReference>
<evidence type="ECO:0000313" key="5">
    <source>
        <dbReference type="Proteomes" id="UP000772434"/>
    </source>
</evidence>
<dbReference type="PROSITE" id="PS51897">
    <property type="entry name" value="ANNEXIN_2"/>
    <property type="match status" value="1"/>
</dbReference>
<dbReference type="SUPFAM" id="SSF47874">
    <property type="entry name" value="Annexin"/>
    <property type="match status" value="1"/>
</dbReference>
<organism evidence="4 5">
    <name type="scientific">Rhodocollybia butyracea</name>
    <dbReference type="NCBI Taxonomy" id="206335"/>
    <lineage>
        <taxon>Eukaryota</taxon>
        <taxon>Fungi</taxon>
        <taxon>Dikarya</taxon>
        <taxon>Basidiomycota</taxon>
        <taxon>Agaricomycotina</taxon>
        <taxon>Agaricomycetes</taxon>
        <taxon>Agaricomycetidae</taxon>
        <taxon>Agaricales</taxon>
        <taxon>Marasmiineae</taxon>
        <taxon>Omphalotaceae</taxon>
        <taxon>Rhodocollybia</taxon>
    </lineage>
</organism>
<dbReference type="PANTHER" id="PTHR10502">
    <property type="entry name" value="ANNEXIN"/>
    <property type="match status" value="1"/>
</dbReference>
<gene>
    <name evidence="4" type="ORF">BDP27DRAFT_1295500</name>
</gene>
<dbReference type="InterPro" id="IPR037104">
    <property type="entry name" value="Annexin_sf"/>
</dbReference>
<dbReference type="GO" id="GO:0005509">
    <property type="term" value="F:calcium ion binding"/>
    <property type="evidence" value="ECO:0007669"/>
    <property type="project" value="InterPro"/>
</dbReference>
<dbReference type="GO" id="GO:0005634">
    <property type="term" value="C:nucleus"/>
    <property type="evidence" value="ECO:0007669"/>
    <property type="project" value="TreeGrafter"/>
</dbReference>
<evidence type="ECO:0008006" key="6">
    <source>
        <dbReference type="Google" id="ProtNLM"/>
    </source>
</evidence>
<dbReference type="Gene3D" id="1.10.220.10">
    <property type="entry name" value="Annexin"/>
    <property type="match status" value="2"/>
</dbReference>
<keyword evidence="2" id="KW-0677">Repeat</keyword>
<protein>
    <recommendedName>
        <fullName evidence="6">Annexin</fullName>
    </recommendedName>
</protein>
<reference evidence="4" key="1">
    <citation type="submission" date="2020-11" db="EMBL/GenBank/DDBJ databases">
        <authorList>
            <consortium name="DOE Joint Genome Institute"/>
            <person name="Ahrendt S."/>
            <person name="Riley R."/>
            <person name="Andreopoulos W."/>
            <person name="Labutti K."/>
            <person name="Pangilinan J."/>
            <person name="Ruiz-Duenas F.J."/>
            <person name="Barrasa J.M."/>
            <person name="Sanchez-Garcia M."/>
            <person name="Camarero S."/>
            <person name="Miyauchi S."/>
            <person name="Serrano A."/>
            <person name="Linde D."/>
            <person name="Babiker R."/>
            <person name="Drula E."/>
            <person name="Ayuso-Fernandez I."/>
            <person name="Pacheco R."/>
            <person name="Padilla G."/>
            <person name="Ferreira P."/>
            <person name="Barriuso J."/>
            <person name="Kellner H."/>
            <person name="Castanera R."/>
            <person name="Alfaro M."/>
            <person name="Ramirez L."/>
            <person name="Pisabarro A.G."/>
            <person name="Kuo A."/>
            <person name="Tritt A."/>
            <person name="Lipzen A."/>
            <person name="He G."/>
            <person name="Yan M."/>
            <person name="Ng V."/>
            <person name="Cullen D."/>
            <person name="Martin F."/>
            <person name="Rosso M.-N."/>
            <person name="Henrissat B."/>
            <person name="Hibbett D."/>
            <person name="Martinez A.T."/>
            <person name="Grigoriev I.V."/>
        </authorList>
    </citation>
    <scope>NUCLEOTIDE SEQUENCE</scope>
    <source>
        <strain evidence="4">AH 40177</strain>
    </source>
</reference>
<evidence type="ECO:0000256" key="1">
    <source>
        <dbReference type="ARBA" id="ARBA00007831"/>
    </source>
</evidence>
<dbReference type="OrthoDB" id="37886at2759"/>
<dbReference type="GO" id="GO:0012506">
    <property type="term" value="C:vesicle membrane"/>
    <property type="evidence" value="ECO:0007669"/>
    <property type="project" value="TreeGrafter"/>
</dbReference>
<dbReference type="AlphaFoldDB" id="A0A9P5PLY4"/>
<evidence type="ECO:0000256" key="3">
    <source>
        <dbReference type="ARBA" id="ARBA00023216"/>
    </source>
</evidence>